<name>A0ABR9DA59_9GAMM</name>
<keyword evidence="2" id="KW-1185">Reference proteome</keyword>
<dbReference type="RefSeq" id="WP_192392042.1">
    <property type="nucleotide sequence ID" value="NZ_CAJHIU010000001.1"/>
</dbReference>
<evidence type="ECO:0000313" key="2">
    <source>
        <dbReference type="Proteomes" id="UP000641152"/>
    </source>
</evidence>
<organism evidence="1 2">
    <name type="scientific">Methylomonas fluvii</name>
    <dbReference type="NCBI Taxonomy" id="1854564"/>
    <lineage>
        <taxon>Bacteria</taxon>
        <taxon>Pseudomonadati</taxon>
        <taxon>Pseudomonadota</taxon>
        <taxon>Gammaproteobacteria</taxon>
        <taxon>Methylococcales</taxon>
        <taxon>Methylococcaceae</taxon>
        <taxon>Methylomonas</taxon>
    </lineage>
</organism>
<protein>
    <submittedName>
        <fullName evidence="1">Uncharacterized protein</fullName>
    </submittedName>
</protein>
<comment type="caution">
    <text evidence="1">The sequence shown here is derived from an EMBL/GenBank/DDBJ whole genome shotgun (WGS) entry which is preliminary data.</text>
</comment>
<proteinExistence type="predicted"/>
<accession>A0ABR9DA59</accession>
<sequence length="64" mass="7335">MTLSASRFITLDGQRKFNVLRAGWTGNCPYIGRRSKSELFLILIFASSFSGIEYQQPDQNNVQY</sequence>
<dbReference type="EMBL" id="JACXST010000001">
    <property type="protein sequence ID" value="MBD9359109.1"/>
    <property type="molecule type" value="Genomic_DNA"/>
</dbReference>
<evidence type="ECO:0000313" key="1">
    <source>
        <dbReference type="EMBL" id="MBD9359109.1"/>
    </source>
</evidence>
<reference evidence="1 2" key="1">
    <citation type="submission" date="2020-09" db="EMBL/GenBank/DDBJ databases">
        <title>Methylomonas albis sp. nov. and Methylomonas fluvii sp. nov.: Two cold-adapted methanotrophs from the River Elbe and an amended description of Methylovulum psychrotolerans strain Eb1.</title>
        <authorList>
            <person name="Bussmann I.K."/>
            <person name="Klings K.-W."/>
            <person name="Warnstedt J."/>
            <person name="Hoppert M."/>
            <person name="Saborowski A."/>
            <person name="Horn F."/>
            <person name="Liebner S."/>
        </authorList>
    </citation>
    <scope>NUCLEOTIDE SEQUENCE [LARGE SCALE GENOMIC DNA]</scope>
    <source>
        <strain evidence="1 2">EbB</strain>
    </source>
</reference>
<gene>
    <name evidence="1" type="ORF">EBB_00795</name>
</gene>
<dbReference type="Proteomes" id="UP000641152">
    <property type="component" value="Unassembled WGS sequence"/>
</dbReference>